<evidence type="ECO:0000256" key="6">
    <source>
        <dbReference type="ARBA" id="ARBA00022989"/>
    </source>
</evidence>
<keyword evidence="7 8" id="KW-0472">Membrane</keyword>
<dbReference type="GO" id="GO:0005886">
    <property type="term" value="C:plasma membrane"/>
    <property type="evidence" value="ECO:0007669"/>
    <property type="project" value="UniProtKB-SubCell"/>
</dbReference>
<feature type="transmembrane region" description="Helical" evidence="8">
    <location>
        <begin position="99"/>
        <end position="118"/>
    </location>
</feature>
<gene>
    <name evidence="9" type="ORF">NSA47_12095</name>
</gene>
<feature type="transmembrane region" description="Helical" evidence="8">
    <location>
        <begin position="245"/>
        <end position="270"/>
    </location>
</feature>
<comment type="similarity">
    <text evidence="2">Belongs to the binding-protein-dependent transport system permease family. FecCD subfamily.</text>
</comment>
<dbReference type="InterPro" id="IPR037294">
    <property type="entry name" value="ABC_BtuC-like"/>
</dbReference>
<sequence>MKESNSNNHKKIIYGVFILSFFLAMISGRFGIQLKDYTQFFPNLLYFLKTGEPINPAFTILFSVRLPRIILAMAIGAGLSVAGLIFQQIFKNPIASPDILGVSSGASFGAALAMVIAINIPASVQVLSFIFGLMAVFITYSLKKVSRNENILYLVLSGLIVSAFFSALLSFIKYIADPYQQLPSIVFWTMGGLYKANWTNAILCFFMVVILGFVFQKLSYKIGILSIDDDLAKTMGINIGKFRNGILTLAALMVSLCVSVAGTIGWIALICPHISRLIFRNDKKLTIYTGLIGASSLMLLDTLARSLTTSELPVGILTALVGAPALGYFIMVKKTL</sequence>
<keyword evidence="6 8" id="KW-1133">Transmembrane helix</keyword>
<feature type="transmembrane region" description="Helical" evidence="8">
    <location>
        <begin position="12"/>
        <end position="32"/>
    </location>
</feature>
<keyword evidence="4" id="KW-1003">Cell membrane</keyword>
<dbReference type="GO" id="GO:0022857">
    <property type="term" value="F:transmembrane transporter activity"/>
    <property type="evidence" value="ECO:0007669"/>
    <property type="project" value="InterPro"/>
</dbReference>
<evidence type="ECO:0000313" key="10">
    <source>
        <dbReference type="Proteomes" id="UP001205748"/>
    </source>
</evidence>
<dbReference type="PANTHER" id="PTHR30472">
    <property type="entry name" value="FERRIC ENTEROBACTIN TRANSPORT SYSTEM PERMEASE PROTEIN"/>
    <property type="match status" value="1"/>
</dbReference>
<evidence type="ECO:0000313" key="9">
    <source>
        <dbReference type="EMBL" id="MCR1899718.1"/>
    </source>
</evidence>
<dbReference type="EMBL" id="JANKAS010000012">
    <property type="protein sequence ID" value="MCR1899718.1"/>
    <property type="molecule type" value="Genomic_DNA"/>
</dbReference>
<dbReference type="InterPro" id="IPR000522">
    <property type="entry name" value="ABC_transptr_permease_BtuC"/>
</dbReference>
<keyword evidence="3" id="KW-0813">Transport</keyword>
<evidence type="ECO:0000256" key="3">
    <source>
        <dbReference type="ARBA" id="ARBA00022448"/>
    </source>
</evidence>
<feature type="transmembrane region" description="Helical" evidence="8">
    <location>
        <begin position="151"/>
        <end position="176"/>
    </location>
</feature>
<accession>A0AAE3L498</accession>
<dbReference type="CDD" id="cd06550">
    <property type="entry name" value="TM_ABC_iron-siderophores_like"/>
    <property type="match status" value="1"/>
</dbReference>
<proteinExistence type="inferred from homology"/>
<evidence type="ECO:0000256" key="7">
    <source>
        <dbReference type="ARBA" id="ARBA00023136"/>
    </source>
</evidence>
<dbReference type="SUPFAM" id="SSF81345">
    <property type="entry name" value="ABC transporter involved in vitamin B12 uptake, BtuC"/>
    <property type="match status" value="1"/>
</dbReference>
<feature type="transmembrane region" description="Helical" evidence="8">
    <location>
        <begin position="196"/>
        <end position="215"/>
    </location>
</feature>
<evidence type="ECO:0000256" key="8">
    <source>
        <dbReference type="SAM" id="Phobius"/>
    </source>
</evidence>
<evidence type="ECO:0000256" key="4">
    <source>
        <dbReference type="ARBA" id="ARBA00022475"/>
    </source>
</evidence>
<feature type="transmembrane region" description="Helical" evidence="8">
    <location>
        <begin position="124"/>
        <end position="142"/>
    </location>
</feature>
<name>A0AAE3L498_9FIRM</name>
<keyword evidence="5 8" id="KW-0812">Transmembrane</keyword>
<dbReference type="Pfam" id="PF01032">
    <property type="entry name" value="FecCD"/>
    <property type="match status" value="1"/>
</dbReference>
<evidence type="ECO:0000256" key="2">
    <source>
        <dbReference type="ARBA" id="ARBA00007935"/>
    </source>
</evidence>
<dbReference type="Proteomes" id="UP001205748">
    <property type="component" value="Unassembled WGS sequence"/>
</dbReference>
<feature type="transmembrane region" description="Helical" evidence="8">
    <location>
        <begin position="69"/>
        <end position="87"/>
    </location>
</feature>
<feature type="transmembrane region" description="Helical" evidence="8">
    <location>
        <begin position="285"/>
        <end position="304"/>
    </location>
</feature>
<keyword evidence="10" id="KW-1185">Reference proteome</keyword>
<dbReference type="AlphaFoldDB" id="A0AAE3L498"/>
<dbReference type="GO" id="GO:0033214">
    <property type="term" value="P:siderophore-iron import into cell"/>
    <property type="evidence" value="ECO:0007669"/>
    <property type="project" value="TreeGrafter"/>
</dbReference>
<organism evidence="9 10">
    <name type="scientific">Irregularibacter muris</name>
    <dbReference type="NCBI Taxonomy" id="1796619"/>
    <lineage>
        <taxon>Bacteria</taxon>
        <taxon>Bacillati</taxon>
        <taxon>Bacillota</taxon>
        <taxon>Clostridia</taxon>
        <taxon>Eubacteriales</taxon>
        <taxon>Eubacteriaceae</taxon>
        <taxon>Irregularibacter</taxon>
    </lineage>
</organism>
<comment type="caution">
    <text evidence="9">The sequence shown here is derived from an EMBL/GenBank/DDBJ whole genome shotgun (WGS) entry which is preliminary data.</text>
</comment>
<dbReference type="Gene3D" id="1.10.3470.10">
    <property type="entry name" value="ABC transporter involved in vitamin B12 uptake, BtuC"/>
    <property type="match status" value="1"/>
</dbReference>
<evidence type="ECO:0000256" key="1">
    <source>
        <dbReference type="ARBA" id="ARBA00004651"/>
    </source>
</evidence>
<dbReference type="PANTHER" id="PTHR30472:SF70">
    <property type="entry name" value="MOLYBDATE IMPORT SYSTEM PERMEASE PROTEIN MOLB"/>
    <property type="match status" value="1"/>
</dbReference>
<comment type="subcellular location">
    <subcellularLocation>
        <location evidence="1">Cell membrane</location>
        <topology evidence="1">Multi-pass membrane protein</topology>
    </subcellularLocation>
</comment>
<feature type="transmembrane region" description="Helical" evidence="8">
    <location>
        <begin position="311"/>
        <end position="331"/>
    </location>
</feature>
<dbReference type="RefSeq" id="WP_257532356.1">
    <property type="nucleotide sequence ID" value="NZ_JANKAS010000012.1"/>
</dbReference>
<evidence type="ECO:0000256" key="5">
    <source>
        <dbReference type="ARBA" id="ARBA00022692"/>
    </source>
</evidence>
<reference evidence="9" key="1">
    <citation type="submission" date="2022-07" db="EMBL/GenBank/DDBJ databases">
        <title>Enhanced cultured diversity of the mouse gut microbiota enables custom-made synthetic communities.</title>
        <authorList>
            <person name="Afrizal A."/>
        </authorList>
    </citation>
    <scope>NUCLEOTIDE SEQUENCE</scope>
    <source>
        <strain evidence="9">DSM 28593</strain>
    </source>
</reference>
<protein>
    <submittedName>
        <fullName evidence="9">Iron ABC transporter permease</fullName>
    </submittedName>
</protein>